<reference evidence="1 2" key="1">
    <citation type="submission" date="2017-02" db="EMBL/GenBank/DDBJ databases">
        <authorList>
            <person name="Peterson S.W."/>
        </authorList>
    </citation>
    <scope>NUCLEOTIDE SEQUENCE [LARGE SCALE GENOMIC DNA]</scope>
    <source>
        <strain evidence="1 2">DSM 25262</strain>
    </source>
</reference>
<gene>
    <name evidence="1" type="ORF">SAMN05660236_4807</name>
</gene>
<name>A0A1T5M9Y3_9BACT</name>
<sequence>MQKPMPKKLMRIKFLKAKHGDCIVVAMIQGLIADDMNKDN</sequence>
<keyword evidence="2" id="KW-1185">Reference proteome</keyword>
<evidence type="ECO:0000313" key="2">
    <source>
        <dbReference type="Proteomes" id="UP000190961"/>
    </source>
</evidence>
<accession>A0A1T5M9Y3</accession>
<proteinExistence type="predicted"/>
<evidence type="ECO:0000313" key="1">
    <source>
        <dbReference type="EMBL" id="SKC85060.1"/>
    </source>
</evidence>
<dbReference type="EMBL" id="FUZU01000004">
    <property type="protein sequence ID" value="SKC85060.1"/>
    <property type="molecule type" value="Genomic_DNA"/>
</dbReference>
<dbReference type="AlphaFoldDB" id="A0A1T5M9Y3"/>
<protein>
    <submittedName>
        <fullName evidence="1">Uncharacterized protein</fullName>
    </submittedName>
</protein>
<dbReference type="Proteomes" id="UP000190961">
    <property type="component" value="Unassembled WGS sequence"/>
</dbReference>
<organism evidence="1 2">
    <name type="scientific">Ohtaekwangia koreensis</name>
    <dbReference type="NCBI Taxonomy" id="688867"/>
    <lineage>
        <taxon>Bacteria</taxon>
        <taxon>Pseudomonadati</taxon>
        <taxon>Bacteroidota</taxon>
        <taxon>Cytophagia</taxon>
        <taxon>Cytophagales</taxon>
        <taxon>Fulvivirgaceae</taxon>
        <taxon>Ohtaekwangia</taxon>
    </lineage>
</organism>